<proteinExistence type="predicted"/>
<sequence>MQAESAICAALDQHGFALLPGIFDKAEVRPLTSLIDGLEPEGEKFRRRAGVFAIRQFLEAAPAVFPLIFNRRLAHRLGRIIPGFSLVRSVFFDKPEGSNWFVPPHQDLTIQLTGKVPSASFTNWTVKDGRFAAQPPVRVLEGMLTVRVHLDNTDESNGALQVRPCSHRLGIIETERVSLAGRDYVTCTANAGDVLLMKPLLLHRSLRSDAAARRRVIHLEFSADSLPDGARWSERQELPGTPIVSLNNQLYDF</sequence>
<evidence type="ECO:0000256" key="1">
    <source>
        <dbReference type="ARBA" id="ARBA00001954"/>
    </source>
</evidence>
<comment type="caution">
    <text evidence="2">The sequence shown here is derived from an EMBL/GenBank/DDBJ whole genome shotgun (WGS) entry which is preliminary data.</text>
</comment>
<dbReference type="InterPro" id="IPR008775">
    <property type="entry name" value="Phytyl_CoA_dOase-like"/>
</dbReference>
<dbReference type="GO" id="GO:0016706">
    <property type="term" value="F:2-oxoglutarate-dependent dioxygenase activity"/>
    <property type="evidence" value="ECO:0007669"/>
    <property type="project" value="UniProtKB-ARBA"/>
</dbReference>
<dbReference type="SUPFAM" id="SSF51197">
    <property type="entry name" value="Clavaminate synthase-like"/>
    <property type="match status" value="1"/>
</dbReference>
<dbReference type="PANTHER" id="PTHR20883:SF48">
    <property type="entry name" value="ECTOINE DIOXYGENASE"/>
    <property type="match status" value="1"/>
</dbReference>
<accession>A0A2T3HLA1</accession>
<evidence type="ECO:0000313" key="3">
    <source>
        <dbReference type="Proteomes" id="UP000240912"/>
    </source>
</evidence>
<dbReference type="RefSeq" id="WP_107215464.1">
    <property type="nucleotide sequence ID" value="NZ_KZ686269.1"/>
</dbReference>
<evidence type="ECO:0000313" key="2">
    <source>
        <dbReference type="EMBL" id="PST83204.1"/>
    </source>
</evidence>
<dbReference type="Proteomes" id="UP000240912">
    <property type="component" value="Unassembled WGS sequence"/>
</dbReference>
<dbReference type="EMBL" id="PYLS01000005">
    <property type="protein sequence ID" value="PST83204.1"/>
    <property type="molecule type" value="Genomic_DNA"/>
</dbReference>
<protein>
    <submittedName>
        <fullName evidence="2">Phytanoyl-CoA dioxygenase</fullName>
    </submittedName>
</protein>
<dbReference type="PANTHER" id="PTHR20883">
    <property type="entry name" value="PHYTANOYL-COA DIOXYGENASE DOMAIN CONTAINING 1"/>
    <property type="match status" value="1"/>
</dbReference>
<gene>
    <name evidence="2" type="ORF">C7T94_11435</name>
</gene>
<keyword evidence="2" id="KW-0560">Oxidoreductase</keyword>
<dbReference type="Pfam" id="PF05721">
    <property type="entry name" value="PhyH"/>
    <property type="match status" value="1"/>
</dbReference>
<dbReference type="OrthoDB" id="9791262at2"/>
<dbReference type="AlphaFoldDB" id="A0A2T3HLA1"/>
<dbReference type="GO" id="GO:0005506">
    <property type="term" value="F:iron ion binding"/>
    <property type="evidence" value="ECO:0007669"/>
    <property type="project" value="UniProtKB-ARBA"/>
</dbReference>
<dbReference type="Gene3D" id="2.60.120.620">
    <property type="entry name" value="q2cbj1_9rhob like domain"/>
    <property type="match status" value="1"/>
</dbReference>
<keyword evidence="3" id="KW-1185">Reference proteome</keyword>
<reference evidence="2 3" key="1">
    <citation type="submission" date="2018-03" db="EMBL/GenBank/DDBJ databases">
        <authorList>
            <person name="Keele B.F."/>
        </authorList>
    </citation>
    <scope>NUCLEOTIDE SEQUENCE [LARGE SCALE GENOMIC DNA]</scope>
    <source>
        <strain evidence="2 3">YL28-9</strain>
    </source>
</reference>
<organism evidence="2 3">
    <name type="scientific">Pedobacter yulinensis</name>
    <dbReference type="NCBI Taxonomy" id="2126353"/>
    <lineage>
        <taxon>Bacteria</taxon>
        <taxon>Pseudomonadati</taxon>
        <taxon>Bacteroidota</taxon>
        <taxon>Sphingobacteriia</taxon>
        <taxon>Sphingobacteriales</taxon>
        <taxon>Sphingobacteriaceae</taxon>
        <taxon>Pedobacter</taxon>
    </lineage>
</organism>
<keyword evidence="2" id="KW-0223">Dioxygenase</keyword>
<comment type="cofactor">
    <cofactor evidence="1">
        <name>Fe(2+)</name>
        <dbReference type="ChEBI" id="CHEBI:29033"/>
    </cofactor>
</comment>
<name>A0A2T3HLA1_9SPHI</name>